<dbReference type="GO" id="GO:0006508">
    <property type="term" value="P:proteolysis"/>
    <property type="evidence" value="ECO:0007669"/>
    <property type="project" value="UniProtKB-KW"/>
</dbReference>
<dbReference type="InterPro" id="IPR042269">
    <property type="entry name" value="Ser_carbopepase_S28_SKS"/>
</dbReference>
<dbReference type="PROSITE" id="PS50309">
    <property type="entry name" value="DC"/>
    <property type="match status" value="1"/>
</dbReference>
<keyword evidence="5" id="KW-0325">Glycoprotein</keyword>
<evidence type="ECO:0000313" key="8">
    <source>
        <dbReference type="EMBL" id="PAV78453.1"/>
    </source>
</evidence>
<feature type="compositionally biased region" description="Basic and acidic residues" evidence="6">
    <location>
        <begin position="845"/>
        <end position="856"/>
    </location>
</feature>
<dbReference type="Gene3D" id="1.20.120.980">
    <property type="entry name" value="Serine carboxypeptidase S28, SKS domain"/>
    <property type="match status" value="1"/>
</dbReference>
<name>A0A2A2KXC4_9BILA</name>
<dbReference type="STRING" id="2018661.A0A2A2KXC4"/>
<evidence type="ECO:0000256" key="4">
    <source>
        <dbReference type="ARBA" id="ARBA00022801"/>
    </source>
</evidence>
<dbReference type="InterPro" id="IPR029058">
    <property type="entry name" value="AB_hydrolase_fold"/>
</dbReference>
<proteinExistence type="inferred from homology"/>
<dbReference type="Gene3D" id="3.10.20.230">
    <property type="entry name" value="Doublecortin domain"/>
    <property type="match status" value="1"/>
</dbReference>
<keyword evidence="4" id="KW-0378">Hydrolase</keyword>
<dbReference type="OrthoDB" id="1735038at2759"/>
<evidence type="ECO:0000256" key="2">
    <source>
        <dbReference type="ARBA" id="ARBA00022670"/>
    </source>
</evidence>
<dbReference type="Gene3D" id="3.40.50.1820">
    <property type="entry name" value="alpha/beta hydrolase"/>
    <property type="match status" value="1"/>
</dbReference>
<dbReference type="GO" id="GO:0008239">
    <property type="term" value="F:dipeptidyl-peptidase activity"/>
    <property type="evidence" value="ECO:0007669"/>
    <property type="project" value="TreeGrafter"/>
</dbReference>
<dbReference type="Pfam" id="PF05577">
    <property type="entry name" value="Peptidase_S28"/>
    <property type="match status" value="1"/>
</dbReference>
<feature type="region of interest" description="Disordered" evidence="6">
    <location>
        <begin position="828"/>
        <end position="881"/>
    </location>
</feature>
<sequence>MKAKESSEFFTCIDRDVCDFDFYADVCLFVEFGFSGSFPAAVCQCPAHAPSLSQDNSPDARLPQHKLKSYLVCKKGGKKNKNLMSLNNYPINDVILNFKYYYPYINSSFPSTGVLYLSPPFFLYSFMSPVFHYLEQFSTQSNELADDPDYPELVITNFTQKLDHFDPYNVATWNQKYYYNPKFYRGHGIVFLMIGGEGPESKKWTTTETVQYLQWAKEYGAAVFDLEHRFFGDSFPIPNMETDTLQLLTTEQALADLANFIIAMNQQYNFPNPRWVTFGGSYPGSLSAWFRAKYPHLTVGAVASSAPVNLKLDYYEYAMVVQDGLSTTDPNCPKAVSDGFEALQKMSLTESGRDKISTMFNLQPKFDTNTTKLDITNFFANLYNVFQGMTQYTYDGRDSLSMNTTTLRVMCNIMTDSKTTDPAQRVANMFFYYNNIFPMGNDSKVMYNNYWDIMNWFKSGDLKVLGEEGKAMRGWMWLCCNELGFLQTTDQGKNSFGSTVPLNYFIDMCTDMFGDNINMDYIYTRNIRAQNFYGGSNHYADFNNASNVVLPNGSLDPWHALGTYINVTARNVIPVLINGTAHCSDMYPSYAGEPSDLTRARAIIKSSVESFITSSFYDPYNHVSYVEINKRKRGDFYERRHSQKLENRSGKPPVKRLYVKRNGDEKNRKPKLFVWRVWQSPSLKNLLEDVGPYVGLDDGAVAIYDTRGNRITSEDDLIDNNTYYVTAHILQTALDLQTDTVAIYTVVGIQMPHVNMTVARDSAVVLTLRRRRNDDKLQKRVKIKRNKKKSIIPKKIREIFKGPNQEKVPEAKEIDEYERYYRDAAAMKSTGYNRSVRRSRSTQDYYRDTPDYHNNDHLSSSDFHDVDAAEKDRRAIEKHRE</sequence>
<feature type="domain" description="Doublecortin" evidence="7">
    <location>
        <begin position="655"/>
        <end position="726"/>
    </location>
</feature>
<evidence type="ECO:0000259" key="7">
    <source>
        <dbReference type="PROSITE" id="PS50309"/>
    </source>
</evidence>
<dbReference type="InterPro" id="IPR003533">
    <property type="entry name" value="Doublecortin_dom"/>
</dbReference>
<dbReference type="SUPFAM" id="SSF53474">
    <property type="entry name" value="alpha/beta-Hydrolases"/>
    <property type="match status" value="1"/>
</dbReference>
<comment type="similarity">
    <text evidence="1">Belongs to the peptidase S28 family.</text>
</comment>
<dbReference type="GO" id="GO:0070008">
    <property type="term" value="F:serine-type exopeptidase activity"/>
    <property type="evidence" value="ECO:0007669"/>
    <property type="project" value="InterPro"/>
</dbReference>
<dbReference type="InterPro" id="IPR036572">
    <property type="entry name" value="Doublecortin_dom_sf"/>
</dbReference>
<dbReference type="EMBL" id="LIAE01007557">
    <property type="protein sequence ID" value="PAV78453.1"/>
    <property type="molecule type" value="Genomic_DNA"/>
</dbReference>
<evidence type="ECO:0000256" key="5">
    <source>
        <dbReference type="ARBA" id="ARBA00023180"/>
    </source>
</evidence>
<evidence type="ECO:0000256" key="6">
    <source>
        <dbReference type="SAM" id="MobiDB-lite"/>
    </source>
</evidence>
<evidence type="ECO:0000313" key="9">
    <source>
        <dbReference type="Proteomes" id="UP000218231"/>
    </source>
</evidence>
<comment type="caution">
    <text evidence="8">The sequence shown here is derived from an EMBL/GenBank/DDBJ whole genome shotgun (WGS) entry which is preliminary data.</text>
</comment>
<evidence type="ECO:0000256" key="3">
    <source>
        <dbReference type="ARBA" id="ARBA00022729"/>
    </source>
</evidence>
<keyword evidence="2" id="KW-0645">Protease</keyword>
<gene>
    <name evidence="8" type="ORF">WR25_12029</name>
</gene>
<keyword evidence="9" id="KW-1185">Reference proteome</keyword>
<reference evidence="8 9" key="1">
    <citation type="journal article" date="2017" name="Curr. Biol.">
        <title>Genome architecture and evolution of a unichromosomal asexual nematode.</title>
        <authorList>
            <person name="Fradin H."/>
            <person name="Zegar C."/>
            <person name="Gutwein M."/>
            <person name="Lucas J."/>
            <person name="Kovtun M."/>
            <person name="Corcoran D."/>
            <person name="Baugh L.R."/>
            <person name="Kiontke K."/>
            <person name="Gunsalus K."/>
            <person name="Fitch D.H."/>
            <person name="Piano F."/>
        </authorList>
    </citation>
    <scope>NUCLEOTIDE SEQUENCE [LARGE SCALE GENOMIC DNA]</scope>
    <source>
        <strain evidence="8">PF1309</strain>
    </source>
</reference>
<dbReference type="PANTHER" id="PTHR11010">
    <property type="entry name" value="PROTEASE S28 PRO-X CARBOXYPEPTIDASE-RELATED"/>
    <property type="match status" value="1"/>
</dbReference>
<evidence type="ECO:0000256" key="1">
    <source>
        <dbReference type="ARBA" id="ARBA00011079"/>
    </source>
</evidence>
<organism evidence="8 9">
    <name type="scientific">Diploscapter pachys</name>
    <dbReference type="NCBI Taxonomy" id="2018661"/>
    <lineage>
        <taxon>Eukaryota</taxon>
        <taxon>Metazoa</taxon>
        <taxon>Ecdysozoa</taxon>
        <taxon>Nematoda</taxon>
        <taxon>Chromadorea</taxon>
        <taxon>Rhabditida</taxon>
        <taxon>Rhabditina</taxon>
        <taxon>Rhabditomorpha</taxon>
        <taxon>Rhabditoidea</taxon>
        <taxon>Rhabditidae</taxon>
        <taxon>Diploscapter</taxon>
    </lineage>
</organism>
<dbReference type="InterPro" id="IPR008758">
    <property type="entry name" value="Peptidase_S28"/>
</dbReference>
<feature type="compositionally biased region" description="Basic and acidic residues" evidence="6">
    <location>
        <begin position="862"/>
        <end position="881"/>
    </location>
</feature>
<dbReference type="SUPFAM" id="SSF89837">
    <property type="entry name" value="Doublecortin (DC)"/>
    <property type="match status" value="1"/>
</dbReference>
<protein>
    <recommendedName>
        <fullName evidence="7">Doublecortin domain-containing protein</fullName>
    </recommendedName>
</protein>
<dbReference type="SMART" id="SM00537">
    <property type="entry name" value="DCX"/>
    <property type="match status" value="1"/>
</dbReference>
<accession>A0A2A2KXC4</accession>
<dbReference type="AlphaFoldDB" id="A0A2A2KXC4"/>
<dbReference type="GO" id="GO:0035556">
    <property type="term" value="P:intracellular signal transduction"/>
    <property type="evidence" value="ECO:0007669"/>
    <property type="project" value="InterPro"/>
</dbReference>
<dbReference type="PANTHER" id="PTHR11010:SF101">
    <property type="entry name" value="SERINE PROTEASE F56F10.1-RELATED"/>
    <property type="match status" value="1"/>
</dbReference>
<dbReference type="FunFam" id="1.20.120.980:FF:000003">
    <property type="entry name" value="Serine protease 16"/>
    <property type="match status" value="1"/>
</dbReference>
<dbReference type="Proteomes" id="UP000218231">
    <property type="component" value="Unassembled WGS sequence"/>
</dbReference>
<keyword evidence="3" id="KW-0732">Signal</keyword>